<evidence type="ECO:0000259" key="1">
    <source>
        <dbReference type="Pfam" id="PF03101"/>
    </source>
</evidence>
<keyword evidence="3" id="KW-1185">Reference proteome</keyword>
<evidence type="ECO:0000313" key="2">
    <source>
        <dbReference type="EMBL" id="KAF7842090.1"/>
    </source>
</evidence>
<name>A0A834XCS0_9FABA</name>
<dbReference type="AlphaFoldDB" id="A0A834XCS0"/>
<evidence type="ECO:0000313" key="3">
    <source>
        <dbReference type="Proteomes" id="UP000634136"/>
    </source>
</evidence>
<feature type="domain" description="FAR1" evidence="1">
    <location>
        <begin position="21"/>
        <end position="83"/>
    </location>
</feature>
<protein>
    <submittedName>
        <fullName evidence="2">Protein FAR1-RELATED SEQUENCE 7</fullName>
    </submittedName>
</protein>
<reference evidence="2" key="1">
    <citation type="submission" date="2020-09" db="EMBL/GenBank/DDBJ databases">
        <title>Genome-Enabled Discovery of Anthraquinone Biosynthesis in Senna tora.</title>
        <authorList>
            <person name="Kang S.-H."/>
            <person name="Pandey R.P."/>
            <person name="Lee C.-M."/>
            <person name="Sim J.-S."/>
            <person name="Jeong J.-T."/>
            <person name="Choi B.-S."/>
            <person name="Jung M."/>
            <person name="Ginzburg D."/>
            <person name="Zhao K."/>
            <person name="Won S.Y."/>
            <person name="Oh T.-J."/>
            <person name="Yu Y."/>
            <person name="Kim N.-H."/>
            <person name="Lee O.R."/>
            <person name="Lee T.-H."/>
            <person name="Bashyal P."/>
            <person name="Kim T.-S."/>
            <person name="Lee W.-H."/>
            <person name="Kawkins C."/>
            <person name="Kim C.-K."/>
            <person name="Kim J.S."/>
            <person name="Ahn B.O."/>
            <person name="Rhee S.Y."/>
            <person name="Sohng J.K."/>
        </authorList>
    </citation>
    <scope>NUCLEOTIDE SEQUENCE</scope>
    <source>
        <tissue evidence="2">Leaf</tissue>
    </source>
</reference>
<organism evidence="2 3">
    <name type="scientific">Senna tora</name>
    <dbReference type="NCBI Taxonomy" id="362788"/>
    <lineage>
        <taxon>Eukaryota</taxon>
        <taxon>Viridiplantae</taxon>
        <taxon>Streptophyta</taxon>
        <taxon>Embryophyta</taxon>
        <taxon>Tracheophyta</taxon>
        <taxon>Spermatophyta</taxon>
        <taxon>Magnoliopsida</taxon>
        <taxon>eudicotyledons</taxon>
        <taxon>Gunneridae</taxon>
        <taxon>Pentapetalae</taxon>
        <taxon>rosids</taxon>
        <taxon>fabids</taxon>
        <taxon>Fabales</taxon>
        <taxon>Fabaceae</taxon>
        <taxon>Caesalpinioideae</taxon>
        <taxon>Cassia clade</taxon>
        <taxon>Senna</taxon>
    </lineage>
</organism>
<gene>
    <name evidence="2" type="ORF">G2W53_004388</name>
</gene>
<dbReference type="PANTHER" id="PTHR46328">
    <property type="entry name" value="FAR-RED IMPAIRED RESPONSIVE (FAR1) FAMILY PROTEIN-RELATED"/>
    <property type="match status" value="1"/>
</dbReference>
<dbReference type="Proteomes" id="UP000634136">
    <property type="component" value="Unassembled WGS sequence"/>
</dbReference>
<sequence length="118" mass="13346">MLHFSSSNLEPSYGNPVYVLSVSMRDGKNVWRQLVCNKEERSENRKPRAETTEGCNAMIVVKKAKTGKWIVTGFIKEHNHPLLVTPANNRRSVLLSQTPILANKSFPPTNTNIDWVIV</sequence>
<dbReference type="EMBL" id="JAAIUW010000002">
    <property type="protein sequence ID" value="KAF7842090.1"/>
    <property type="molecule type" value="Genomic_DNA"/>
</dbReference>
<accession>A0A834XCS0</accession>
<dbReference type="PANTHER" id="PTHR46328:SF14">
    <property type="entry name" value="FAR-RED IMPAIRED RESPONSIVE (FAR1) FAMILY PROTEIN"/>
    <property type="match status" value="1"/>
</dbReference>
<dbReference type="Pfam" id="PF03101">
    <property type="entry name" value="FAR1"/>
    <property type="match status" value="1"/>
</dbReference>
<dbReference type="OrthoDB" id="1886686at2759"/>
<comment type="caution">
    <text evidence="2">The sequence shown here is derived from an EMBL/GenBank/DDBJ whole genome shotgun (WGS) entry which is preliminary data.</text>
</comment>
<dbReference type="InterPro" id="IPR004330">
    <property type="entry name" value="FAR1_DNA_bnd_dom"/>
</dbReference>
<proteinExistence type="predicted"/>